<evidence type="ECO:0000313" key="6">
    <source>
        <dbReference type="Proteomes" id="UP000248840"/>
    </source>
</evidence>
<evidence type="ECO:0000259" key="4">
    <source>
        <dbReference type="Pfam" id="PF08545"/>
    </source>
</evidence>
<evidence type="ECO:0000256" key="1">
    <source>
        <dbReference type="ARBA" id="ARBA00022679"/>
    </source>
</evidence>
<feature type="domain" description="Beta-ketoacyl-[acyl-carrier-protein] synthase III C-terminal" evidence="3">
    <location>
        <begin position="254"/>
        <end position="341"/>
    </location>
</feature>
<dbReference type="CDD" id="cd00830">
    <property type="entry name" value="KAS_III"/>
    <property type="match status" value="1"/>
</dbReference>
<dbReference type="GO" id="GO:0006633">
    <property type="term" value="P:fatty acid biosynthetic process"/>
    <property type="evidence" value="ECO:0007669"/>
    <property type="project" value="InterPro"/>
</dbReference>
<evidence type="ECO:0000313" key="5">
    <source>
        <dbReference type="EMBL" id="RAR70237.1"/>
    </source>
</evidence>
<organism evidence="5 6">
    <name type="scientific">Flavobacterium aciduliphilum</name>
    <dbReference type="NCBI Taxonomy" id="1101402"/>
    <lineage>
        <taxon>Bacteria</taxon>
        <taxon>Pseudomonadati</taxon>
        <taxon>Bacteroidota</taxon>
        <taxon>Flavobacteriia</taxon>
        <taxon>Flavobacteriales</taxon>
        <taxon>Flavobacteriaceae</taxon>
        <taxon>Flavobacterium</taxon>
    </lineage>
</organism>
<dbReference type="InterPro" id="IPR013751">
    <property type="entry name" value="ACP_syn_III_N"/>
</dbReference>
<keyword evidence="2" id="KW-0012">Acyltransferase</keyword>
<proteinExistence type="predicted"/>
<dbReference type="Pfam" id="PF08541">
    <property type="entry name" value="ACP_syn_III_C"/>
    <property type="match status" value="1"/>
</dbReference>
<name>A0A328YHQ4_9FLAO</name>
<sequence>MAFQEIKNVEIKGISACVPQHVEDNRNSKIIGSNEDIEKFIESTAILKRHTVSDSGLCSSDLCVKAAQDLIKELGWSLDEIDVLVFVTQTPDYQLPATSSILQDRLGLSNECFSIQISLGCSGWVYGLSTLSALLSTGSMKKGLLLVGDTVTMTKSPLDKSTYPLFGDAGTATAIEYKEGADGIKFHTGTDGSGYKSIIIEDGGYRNPFSHDSLEVKKRESGIFRNNLQSHLNGTDVFVFGITKAPKSIKALVEKYNISIESIDYLLLHQANKMMNDKIRKKVGVEESKVPYSLSEYGNTSSCSIPLTIVSQLREEVKEKNKKYLACGFGVGLSWGTAYFETENLCCPPISFL</sequence>
<dbReference type="SUPFAM" id="SSF53901">
    <property type="entry name" value="Thiolase-like"/>
    <property type="match status" value="1"/>
</dbReference>
<dbReference type="InterPro" id="IPR016039">
    <property type="entry name" value="Thiolase-like"/>
</dbReference>
<reference evidence="5 6" key="1">
    <citation type="submission" date="2018-06" db="EMBL/GenBank/DDBJ databases">
        <title>Genomic Encyclopedia of Archaeal and Bacterial Type Strains, Phase II (KMG-II): from individual species to whole genera.</title>
        <authorList>
            <person name="Goeker M."/>
        </authorList>
    </citation>
    <scope>NUCLEOTIDE SEQUENCE [LARGE SCALE GENOMIC DNA]</scope>
    <source>
        <strain evidence="5 6">DSM 25663</strain>
    </source>
</reference>
<dbReference type="GO" id="GO:0044550">
    <property type="term" value="P:secondary metabolite biosynthetic process"/>
    <property type="evidence" value="ECO:0007669"/>
    <property type="project" value="TreeGrafter"/>
</dbReference>
<dbReference type="Proteomes" id="UP000248840">
    <property type="component" value="Unassembled WGS sequence"/>
</dbReference>
<feature type="domain" description="Beta-ketoacyl-[acyl-carrier-protein] synthase III N-terminal" evidence="4">
    <location>
        <begin position="117"/>
        <end position="192"/>
    </location>
</feature>
<keyword evidence="1" id="KW-0808">Transferase</keyword>
<dbReference type="PANTHER" id="PTHR34069">
    <property type="entry name" value="3-OXOACYL-[ACYL-CARRIER-PROTEIN] SYNTHASE 3"/>
    <property type="match status" value="1"/>
</dbReference>
<gene>
    <name evidence="5" type="ORF">CLV55_11162</name>
</gene>
<dbReference type="AlphaFoldDB" id="A0A328YHQ4"/>
<dbReference type="Gene3D" id="3.40.47.10">
    <property type="match status" value="1"/>
</dbReference>
<keyword evidence="6" id="KW-1185">Reference proteome</keyword>
<dbReference type="EMBL" id="QLSZ01000011">
    <property type="protein sequence ID" value="RAR70237.1"/>
    <property type="molecule type" value="Genomic_DNA"/>
</dbReference>
<comment type="caution">
    <text evidence="5">The sequence shown here is derived from an EMBL/GenBank/DDBJ whole genome shotgun (WGS) entry which is preliminary data.</text>
</comment>
<evidence type="ECO:0000256" key="2">
    <source>
        <dbReference type="ARBA" id="ARBA00023315"/>
    </source>
</evidence>
<evidence type="ECO:0000259" key="3">
    <source>
        <dbReference type="Pfam" id="PF08541"/>
    </source>
</evidence>
<dbReference type="Pfam" id="PF08545">
    <property type="entry name" value="ACP_syn_III"/>
    <property type="match status" value="1"/>
</dbReference>
<accession>A0A328YHQ4</accession>
<protein>
    <submittedName>
        <fullName evidence="5">3-oxoacyl-[acyl-carrier-protein] synthase-3</fullName>
    </submittedName>
</protein>
<dbReference type="OrthoDB" id="9815506at2"/>
<dbReference type="PANTHER" id="PTHR34069:SF2">
    <property type="entry name" value="BETA-KETOACYL-[ACYL-CARRIER-PROTEIN] SYNTHASE III"/>
    <property type="match status" value="1"/>
</dbReference>
<dbReference type="InterPro" id="IPR013747">
    <property type="entry name" value="ACP_syn_III_C"/>
</dbReference>
<dbReference type="GO" id="GO:0004315">
    <property type="term" value="F:3-oxoacyl-[acyl-carrier-protein] synthase activity"/>
    <property type="evidence" value="ECO:0007669"/>
    <property type="project" value="InterPro"/>
</dbReference>
<dbReference type="RefSeq" id="WP_112113894.1">
    <property type="nucleotide sequence ID" value="NZ_QLSZ01000011.1"/>
</dbReference>